<evidence type="ECO:0000259" key="1">
    <source>
        <dbReference type="PROSITE" id="PS51186"/>
    </source>
</evidence>
<dbReference type="InterPro" id="IPR016181">
    <property type="entry name" value="Acyl_CoA_acyltransferase"/>
</dbReference>
<organism evidence="2 3">
    <name type="scientific">Streptomyces caledonius</name>
    <dbReference type="NCBI Taxonomy" id="3134107"/>
    <lineage>
        <taxon>Bacteria</taxon>
        <taxon>Bacillati</taxon>
        <taxon>Actinomycetota</taxon>
        <taxon>Actinomycetes</taxon>
        <taxon>Kitasatosporales</taxon>
        <taxon>Streptomycetaceae</taxon>
        <taxon>Streptomyces</taxon>
    </lineage>
</organism>
<protein>
    <submittedName>
        <fullName evidence="2">GNAT family N-acetyltransferase</fullName>
        <ecNumber evidence="2">2.3.1.-</ecNumber>
    </submittedName>
</protein>
<feature type="domain" description="N-acetyltransferase" evidence="1">
    <location>
        <begin position="7"/>
        <end position="176"/>
    </location>
</feature>
<accession>A0ABU8TXX7</accession>
<reference evidence="2 3" key="1">
    <citation type="submission" date="2024-03" db="EMBL/GenBank/DDBJ databases">
        <title>Novel Streptomyces species of biotechnological and ecological value are a feature of Machair soil.</title>
        <authorList>
            <person name="Prole J.R."/>
            <person name="Goodfellow M."/>
            <person name="Allenby N."/>
            <person name="Ward A.C."/>
        </authorList>
    </citation>
    <scope>NUCLEOTIDE SEQUENCE [LARGE SCALE GENOMIC DNA]</scope>
    <source>
        <strain evidence="2 3">MS1.HAVA.3</strain>
    </source>
</reference>
<dbReference type="EC" id="2.3.1.-" evidence="2"/>
<keyword evidence="2" id="KW-0808">Transferase</keyword>
<name>A0ABU8TXX7_9ACTN</name>
<dbReference type="EMBL" id="JBBKAM010000002">
    <property type="protein sequence ID" value="MEJ8640469.1"/>
    <property type="molecule type" value="Genomic_DNA"/>
</dbReference>
<comment type="caution">
    <text evidence="2">The sequence shown here is derived from an EMBL/GenBank/DDBJ whole genome shotgun (WGS) entry which is preliminary data.</text>
</comment>
<dbReference type="SUPFAM" id="SSF55729">
    <property type="entry name" value="Acyl-CoA N-acyltransferases (Nat)"/>
    <property type="match status" value="1"/>
</dbReference>
<dbReference type="Gene3D" id="3.40.630.30">
    <property type="match status" value="1"/>
</dbReference>
<dbReference type="Proteomes" id="UP001382904">
    <property type="component" value="Unassembled WGS sequence"/>
</dbReference>
<sequence length="176" mass="19768">MAGVTFERIERSDEAVVGLQAVVSAYQEVYAEPPYCEGPRDAADFLVRARRQATRDGFRLVLAREGDEVVGFSFGYWLPADTTWWNALLEPLEARFVEEDGRRTFNVAELAVRRGWRRQGVAAEMHRLLISGQGAERTTLTTRPEPEAAPARTAYAAWGYRKVGRARYGDDSPPTT</sequence>
<dbReference type="GO" id="GO:0016746">
    <property type="term" value="F:acyltransferase activity"/>
    <property type="evidence" value="ECO:0007669"/>
    <property type="project" value="UniProtKB-KW"/>
</dbReference>
<keyword evidence="3" id="KW-1185">Reference proteome</keyword>
<dbReference type="Pfam" id="PF00583">
    <property type="entry name" value="Acetyltransf_1"/>
    <property type="match status" value="1"/>
</dbReference>
<evidence type="ECO:0000313" key="2">
    <source>
        <dbReference type="EMBL" id="MEJ8640469.1"/>
    </source>
</evidence>
<gene>
    <name evidence="2" type="ORF">WKI68_01545</name>
</gene>
<proteinExistence type="predicted"/>
<evidence type="ECO:0000313" key="3">
    <source>
        <dbReference type="Proteomes" id="UP001382904"/>
    </source>
</evidence>
<dbReference type="PROSITE" id="PS51186">
    <property type="entry name" value="GNAT"/>
    <property type="match status" value="1"/>
</dbReference>
<dbReference type="InterPro" id="IPR000182">
    <property type="entry name" value="GNAT_dom"/>
</dbReference>
<keyword evidence="2" id="KW-0012">Acyltransferase</keyword>